<dbReference type="SUPFAM" id="SSF48452">
    <property type="entry name" value="TPR-like"/>
    <property type="match status" value="1"/>
</dbReference>
<dbReference type="InterPro" id="IPR011990">
    <property type="entry name" value="TPR-like_helical_dom_sf"/>
</dbReference>
<feature type="compositionally biased region" description="Basic and acidic residues" evidence="2">
    <location>
        <begin position="7"/>
        <end position="17"/>
    </location>
</feature>
<dbReference type="GO" id="GO:0042834">
    <property type="term" value="F:peptidoglycan binding"/>
    <property type="evidence" value="ECO:0007669"/>
    <property type="project" value="InterPro"/>
</dbReference>
<dbReference type="InterPro" id="IPR019734">
    <property type="entry name" value="TPR_rpt"/>
</dbReference>
<dbReference type="Pfam" id="PF12895">
    <property type="entry name" value="ANAPC3"/>
    <property type="match status" value="1"/>
</dbReference>
<protein>
    <submittedName>
        <fullName evidence="4">SPOR domain-containing protein</fullName>
    </submittedName>
</protein>
<reference evidence="4 5" key="2">
    <citation type="submission" date="2020-02" db="EMBL/GenBank/DDBJ databases">
        <title>Erythrobacter dongmakensis sp. nov., isolated from a tidal mudflat.</title>
        <authorList>
            <person name="Kim I.S."/>
        </authorList>
    </citation>
    <scope>NUCLEOTIDE SEQUENCE [LARGE SCALE GENOMIC DNA]</scope>
    <source>
        <strain evidence="4 5">GH3-10</strain>
    </source>
</reference>
<feature type="region of interest" description="Disordered" evidence="2">
    <location>
        <begin position="1"/>
        <end position="21"/>
    </location>
</feature>
<dbReference type="Gene3D" id="1.25.40.10">
    <property type="entry name" value="Tetratricopeptide repeat domain"/>
    <property type="match status" value="1"/>
</dbReference>
<feature type="domain" description="SPOR" evidence="3">
    <location>
        <begin position="405"/>
        <end position="480"/>
    </location>
</feature>
<dbReference type="InterPro" id="IPR007730">
    <property type="entry name" value="SPOR-like_dom"/>
</dbReference>
<proteinExistence type="predicted"/>
<organism evidence="4 5">
    <name type="scientific">Aurantiacibacter rhizosphaerae</name>
    <dbReference type="NCBI Taxonomy" id="2691582"/>
    <lineage>
        <taxon>Bacteria</taxon>
        <taxon>Pseudomonadati</taxon>
        <taxon>Pseudomonadota</taxon>
        <taxon>Alphaproteobacteria</taxon>
        <taxon>Sphingomonadales</taxon>
        <taxon>Erythrobacteraceae</taxon>
        <taxon>Aurantiacibacter</taxon>
    </lineage>
</organism>
<gene>
    <name evidence="4" type="ORF">GRF63_05035</name>
</gene>
<evidence type="ECO:0000259" key="3">
    <source>
        <dbReference type="Pfam" id="PF05036"/>
    </source>
</evidence>
<dbReference type="EMBL" id="WUBR01000001">
    <property type="protein sequence ID" value="MWV27263.1"/>
    <property type="molecule type" value="Genomic_DNA"/>
</dbReference>
<dbReference type="AlphaFoldDB" id="A0A844XBW0"/>
<accession>A0A844XBW0</accession>
<dbReference type="Proteomes" id="UP000461409">
    <property type="component" value="Unassembled WGS sequence"/>
</dbReference>
<dbReference type="Pfam" id="PF05036">
    <property type="entry name" value="SPOR"/>
    <property type="match status" value="1"/>
</dbReference>
<feature type="region of interest" description="Disordered" evidence="2">
    <location>
        <begin position="369"/>
        <end position="391"/>
    </location>
</feature>
<sequence length="502" mass="51935">MSRATRPRAEGENPMYRKDKRNPMIGLGISTAMAAVLLTGCAGAPAPRAAVAAADAQNAMARGQTSKAIMQAELAVTAEPRNATYRQLLGNAYLEEGRFASASTTFQDAMALGDNSPRAALSLALALTGEGRFAEAASLLRDWEGEIAAADLGLAYALAGEPERGIHILSNAIRQGQNTVKVRQNLAYAYAVAGRWRDSRLMVAQDVPADQVGARMQEWAQLTHAEAYQHRVAGLLGVPANVRDAGQPMHLALANHPINEQFAAETSATTTAVQPALAASAPADANDGGELPVANAPAASVNRYQSAQTAPAQTVPAVNFAEAFANDAPVDARYASVSKAAAPAPAPASPALQPSPVVQAVMAEPAAAAAPRAAPRTAPRSTVAKASAAAPSPVRAASAGPVADATHLIQLGSFSSEQGARRAWGIYVSRHPELANHEMVITQALVRGKRYWRVSAGGFNVASSRSMCSSVNNSAAGEGCITWAAATPLPGAVDNGIRLARR</sequence>
<evidence type="ECO:0000313" key="4">
    <source>
        <dbReference type="EMBL" id="MWV27263.1"/>
    </source>
</evidence>
<evidence type="ECO:0000256" key="2">
    <source>
        <dbReference type="SAM" id="MobiDB-lite"/>
    </source>
</evidence>
<evidence type="ECO:0000256" key="1">
    <source>
        <dbReference type="PROSITE-ProRule" id="PRU00339"/>
    </source>
</evidence>
<feature type="repeat" description="TPR" evidence="1">
    <location>
        <begin position="83"/>
        <end position="116"/>
    </location>
</feature>
<reference evidence="4 5" key="1">
    <citation type="submission" date="2019-12" db="EMBL/GenBank/DDBJ databases">
        <authorList>
            <person name="Lee S.D."/>
        </authorList>
    </citation>
    <scope>NUCLEOTIDE SEQUENCE [LARGE SCALE GENOMIC DNA]</scope>
    <source>
        <strain evidence="4 5">GH3-10</strain>
    </source>
</reference>
<keyword evidence="1" id="KW-0802">TPR repeat</keyword>
<evidence type="ECO:0000313" key="5">
    <source>
        <dbReference type="Proteomes" id="UP000461409"/>
    </source>
</evidence>
<name>A0A844XBW0_9SPHN</name>
<dbReference type="PROSITE" id="PS50005">
    <property type="entry name" value="TPR"/>
    <property type="match status" value="1"/>
</dbReference>
<comment type="caution">
    <text evidence="4">The sequence shown here is derived from an EMBL/GenBank/DDBJ whole genome shotgun (WGS) entry which is preliminary data.</text>
</comment>
<keyword evidence="5" id="KW-1185">Reference proteome</keyword>